<dbReference type="Gene3D" id="3.40.50.300">
    <property type="entry name" value="P-loop containing nucleotide triphosphate hydrolases"/>
    <property type="match status" value="1"/>
</dbReference>
<sequence length="464" mass="52635">MKRDLLYNCLPSPIVYADTLDKTDIHQAKMAEHLGLLIEYIKVASMETDQPPRALLAKRTITFDLLWAFFKPGATLCTTCPGTDKPCGIIYDYGGTAKNPQDEEFFKLVGTHLDYDCKVFGQVQATVKIAKFPGELPINQLAAFPLEYHQEKEKITANLPRMRLQNKISVFDVWSGESYDNFTDKVMFTNKGPSDLSDDDLLISPPTVLGFGLDDKLWGEFAIDNIREIQWSQGIFDKLVLSQDRKEVIMAVTERHIGEGRDKSFDDFIRGKGRGLIVLLSGPPGVGKTLTAEALAEHCRRPLYRVCSQLLASVCLDAELSQIFTTVHHWRAILRMDEADVFLTERSSRSLRDLRVSCMLDKTIESRVHLSIAYRDLDIGARKTVFRQLLERSQNDVEEKELNALVGVKVNGREIKNYISIALAIKEWKKDDVLSYRHIRSAYSSNGHLLPDPNCERIEVSLYD</sequence>
<gene>
    <name evidence="2" type="ORF">ACJ73_00915</name>
</gene>
<evidence type="ECO:0000259" key="1">
    <source>
        <dbReference type="SMART" id="SM00382"/>
    </source>
</evidence>
<evidence type="ECO:0000313" key="2">
    <source>
        <dbReference type="EMBL" id="OJD27687.1"/>
    </source>
</evidence>
<dbReference type="SUPFAM" id="SSF52540">
    <property type="entry name" value="P-loop containing nucleoside triphosphate hydrolases"/>
    <property type="match status" value="1"/>
</dbReference>
<dbReference type="InterPro" id="IPR054289">
    <property type="entry name" value="DUF7025"/>
</dbReference>
<dbReference type="AlphaFoldDB" id="A0A1J9RGJ9"/>
<dbReference type="OrthoDB" id="10042665at2759"/>
<proteinExistence type="predicted"/>
<dbReference type="GO" id="GO:0005524">
    <property type="term" value="F:ATP binding"/>
    <property type="evidence" value="ECO:0007669"/>
    <property type="project" value="InterPro"/>
</dbReference>
<dbReference type="Pfam" id="PF00004">
    <property type="entry name" value="AAA"/>
    <property type="match status" value="1"/>
</dbReference>
<dbReference type="InterPro" id="IPR003593">
    <property type="entry name" value="AAA+_ATPase"/>
</dbReference>
<protein>
    <recommendedName>
        <fullName evidence="1">AAA+ ATPase domain-containing protein</fullName>
    </recommendedName>
</protein>
<name>A0A1J9RGJ9_9EURO</name>
<dbReference type="GO" id="GO:0016887">
    <property type="term" value="F:ATP hydrolysis activity"/>
    <property type="evidence" value="ECO:0007669"/>
    <property type="project" value="InterPro"/>
</dbReference>
<feature type="domain" description="AAA+ ATPase" evidence="1">
    <location>
        <begin position="274"/>
        <end position="396"/>
    </location>
</feature>
<dbReference type="STRING" id="1658174.A0A1J9RGJ9"/>
<evidence type="ECO:0000313" key="3">
    <source>
        <dbReference type="Proteomes" id="UP000242791"/>
    </source>
</evidence>
<comment type="caution">
    <text evidence="2">The sequence shown here is derived from an EMBL/GenBank/DDBJ whole genome shotgun (WGS) entry which is preliminary data.</text>
</comment>
<accession>A0A1J9RGJ9</accession>
<dbReference type="VEuPathDB" id="FungiDB:ACJ73_00915"/>
<dbReference type="EMBL" id="LGTZ01000074">
    <property type="protein sequence ID" value="OJD27687.1"/>
    <property type="molecule type" value="Genomic_DNA"/>
</dbReference>
<dbReference type="InterPro" id="IPR003959">
    <property type="entry name" value="ATPase_AAA_core"/>
</dbReference>
<dbReference type="PANTHER" id="PTHR46411">
    <property type="entry name" value="FAMILY ATPASE, PUTATIVE-RELATED"/>
    <property type="match status" value="1"/>
</dbReference>
<keyword evidence="3" id="KW-1185">Reference proteome</keyword>
<dbReference type="Proteomes" id="UP000242791">
    <property type="component" value="Unassembled WGS sequence"/>
</dbReference>
<dbReference type="SMART" id="SM00382">
    <property type="entry name" value="AAA"/>
    <property type="match status" value="1"/>
</dbReference>
<organism evidence="2 3">
    <name type="scientific">Blastomyces percursus</name>
    <dbReference type="NCBI Taxonomy" id="1658174"/>
    <lineage>
        <taxon>Eukaryota</taxon>
        <taxon>Fungi</taxon>
        <taxon>Dikarya</taxon>
        <taxon>Ascomycota</taxon>
        <taxon>Pezizomycotina</taxon>
        <taxon>Eurotiomycetes</taxon>
        <taxon>Eurotiomycetidae</taxon>
        <taxon>Onygenales</taxon>
        <taxon>Ajellomycetaceae</taxon>
        <taxon>Blastomyces</taxon>
    </lineage>
</organism>
<dbReference type="Pfam" id="PF22942">
    <property type="entry name" value="DUF7025"/>
    <property type="match status" value="1"/>
</dbReference>
<reference evidence="2 3" key="1">
    <citation type="submission" date="2015-08" db="EMBL/GenBank/DDBJ databases">
        <title>Emmonsia species relationships and genome sequence.</title>
        <authorList>
            <person name="Cuomo C.A."/>
            <person name="Schwartz I.S."/>
            <person name="Kenyon C."/>
            <person name="De Hoog G.S."/>
            <person name="Govender N.P."/>
            <person name="Botha A."/>
            <person name="Moreno L."/>
            <person name="De Vries M."/>
            <person name="Munoz J.F."/>
            <person name="Stielow J.B."/>
        </authorList>
    </citation>
    <scope>NUCLEOTIDE SEQUENCE [LARGE SCALE GENOMIC DNA]</scope>
    <source>
        <strain evidence="2 3">EI222</strain>
    </source>
</reference>
<dbReference type="PANTHER" id="PTHR46411:SF3">
    <property type="entry name" value="AAA+ ATPASE DOMAIN-CONTAINING PROTEIN"/>
    <property type="match status" value="1"/>
</dbReference>
<dbReference type="InterPro" id="IPR027417">
    <property type="entry name" value="P-loop_NTPase"/>
</dbReference>